<dbReference type="AlphaFoldDB" id="A0A0A2SSG6"/>
<evidence type="ECO:0000256" key="3">
    <source>
        <dbReference type="ARBA" id="ARBA00009677"/>
    </source>
</evidence>
<evidence type="ECO:0000313" key="9">
    <source>
        <dbReference type="EMBL" id="KGP63697.1"/>
    </source>
</evidence>
<evidence type="ECO:0000256" key="5">
    <source>
        <dbReference type="ARBA" id="ARBA00022525"/>
    </source>
</evidence>
<comment type="caution">
    <text evidence="9">The sequence shown here is derived from an EMBL/GenBank/DDBJ whole genome shotgun (WGS) entry which is preliminary data.</text>
</comment>
<dbReference type="GO" id="GO:0005576">
    <property type="term" value="C:extracellular region"/>
    <property type="evidence" value="ECO:0007669"/>
    <property type="project" value="UniProtKB-SubCell"/>
</dbReference>
<keyword evidence="6" id="KW-0975">Bacterial flagellum</keyword>
<feature type="domain" description="Flagellar hook-associated protein FlgK helical" evidence="8">
    <location>
        <begin position="88"/>
        <end position="317"/>
    </location>
</feature>
<evidence type="ECO:0000256" key="6">
    <source>
        <dbReference type="ARBA" id="ARBA00023143"/>
    </source>
</evidence>
<name>A0A0A2SSG6_9GAMM</name>
<keyword evidence="10" id="KW-1185">Reference proteome</keyword>
<dbReference type="OrthoDB" id="9802553at2"/>
<comment type="subcellular location">
    <subcellularLocation>
        <location evidence="1">Bacterial flagellum</location>
    </subcellularLocation>
    <subcellularLocation>
        <location evidence="2">Secreted</location>
    </subcellularLocation>
</comment>
<dbReference type="PANTHER" id="PTHR30033:SF1">
    <property type="entry name" value="FLAGELLAR HOOK-ASSOCIATED PROTEIN 1"/>
    <property type="match status" value="1"/>
</dbReference>
<dbReference type="STRING" id="1498499.EP47_04865"/>
<evidence type="ECO:0000313" key="10">
    <source>
        <dbReference type="Proteomes" id="UP000054422"/>
    </source>
</evidence>
<evidence type="ECO:0000259" key="7">
    <source>
        <dbReference type="Pfam" id="PF21158"/>
    </source>
</evidence>
<proteinExistence type="inferred from homology"/>
<dbReference type="Proteomes" id="UP000054422">
    <property type="component" value="Unassembled WGS sequence"/>
</dbReference>
<dbReference type="InterPro" id="IPR049119">
    <property type="entry name" value="FlgK_D2-like"/>
</dbReference>
<comment type="similarity">
    <text evidence="3">Belongs to the flagella basal body rod proteins family.</text>
</comment>
<evidence type="ECO:0000259" key="8">
    <source>
        <dbReference type="Pfam" id="PF22638"/>
    </source>
</evidence>
<dbReference type="Pfam" id="PF22638">
    <property type="entry name" value="FlgK_D1"/>
    <property type="match status" value="1"/>
</dbReference>
<dbReference type="PANTHER" id="PTHR30033">
    <property type="entry name" value="FLAGELLAR HOOK-ASSOCIATED PROTEIN 1"/>
    <property type="match status" value="1"/>
</dbReference>
<evidence type="ECO:0000256" key="1">
    <source>
        <dbReference type="ARBA" id="ARBA00004365"/>
    </source>
</evidence>
<dbReference type="InterPro" id="IPR002371">
    <property type="entry name" value="FlgK"/>
</dbReference>
<feature type="domain" description="Flagellar hook-associated protein 1 D2-like" evidence="7">
    <location>
        <begin position="334"/>
        <end position="414"/>
    </location>
</feature>
<dbReference type="NCBIfam" id="TIGR02492">
    <property type="entry name" value="flgK_ends"/>
    <property type="match status" value="1"/>
</dbReference>
<dbReference type="EMBL" id="JNCF01000011">
    <property type="protein sequence ID" value="KGP63697.1"/>
    <property type="molecule type" value="Genomic_DNA"/>
</dbReference>
<organism evidence="9 10">
    <name type="scientific">Legionella norrlandica</name>
    <dbReference type="NCBI Taxonomy" id="1498499"/>
    <lineage>
        <taxon>Bacteria</taxon>
        <taxon>Pseudomonadati</taxon>
        <taxon>Pseudomonadota</taxon>
        <taxon>Gammaproteobacteria</taxon>
        <taxon>Legionellales</taxon>
        <taxon>Legionellaceae</taxon>
        <taxon>Legionella</taxon>
    </lineage>
</organism>
<dbReference type="Pfam" id="PF21158">
    <property type="entry name" value="flgK_1st_1"/>
    <property type="match status" value="1"/>
</dbReference>
<evidence type="ECO:0000256" key="2">
    <source>
        <dbReference type="ARBA" id="ARBA00004613"/>
    </source>
</evidence>
<dbReference type="GO" id="GO:0009424">
    <property type="term" value="C:bacterial-type flagellum hook"/>
    <property type="evidence" value="ECO:0007669"/>
    <property type="project" value="InterPro"/>
</dbReference>
<dbReference type="RefSeq" id="WP_035888055.1">
    <property type="nucleotide sequence ID" value="NZ_JNCF01000011.1"/>
</dbReference>
<sequence length="474" mass="51664">MSSLFDIGLSGVSAVKNAMNLTANNIANANNPFYCRRMVNFHEAMPSLFGNGVTLGDVSRISSNFLDSQLIRSYSDLSKSSLLYNNFKSLETLLDNEDTSVSKFINTALNALESLNVTPSSYEGRNYYLDSLKNISKRINSVSQTLNQERVNSQTSLHQKISRVNSLLSKLGELNQKLKTQTPDNQMNLLDQKDELLSSLAELISFQYQDDGFGGVEISLENGVSLLDKAHVATFTTQNDPSTPGAIDVFVENEASRIPVTEILTGGEISGLLDYNNNTLNLLEHKLNRLATALAYTMNHQNQLGIDARGNLGGMIFNDVNDPALAQKRVVAAASNQGIAQMNVTINGSSDLTESDYQLIFDSPNHFNLIRISDGNVVNSGSLNSFPAEISADGFSININNINVVIGDSYFINPTLDFAHQLNITAKEGSQLALGFPVTASANLQNSGQGQFILLRLLIPLIALSLWQNNLTPL</sequence>
<accession>A0A0A2SSG6</accession>
<evidence type="ECO:0000256" key="4">
    <source>
        <dbReference type="ARBA" id="ARBA00016244"/>
    </source>
</evidence>
<dbReference type="GO" id="GO:0005198">
    <property type="term" value="F:structural molecule activity"/>
    <property type="evidence" value="ECO:0007669"/>
    <property type="project" value="InterPro"/>
</dbReference>
<keyword evidence="5" id="KW-0964">Secreted</keyword>
<dbReference type="GO" id="GO:0044780">
    <property type="term" value="P:bacterial-type flagellum assembly"/>
    <property type="evidence" value="ECO:0007669"/>
    <property type="project" value="InterPro"/>
</dbReference>
<protein>
    <recommendedName>
        <fullName evidence="4">Flagellar hook-associated protein 1</fullName>
    </recommendedName>
</protein>
<reference evidence="9 10" key="1">
    <citation type="submission" date="2014-05" db="EMBL/GenBank/DDBJ databases">
        <authorList>
            <person name="Rizzardi K."/>
            <person name="Winiecka-Krusnell J."/>
            <person name="Ramliden M."/>
            <person name="Alm E."/>
            <person name="Andersson S."/>
            <person name="Byfors S."/>
        </authorList>
    </citation>
    <scope>NUCLEOTIDE SEQUENCE [LARGE SCALE GENOMIC DNA]</scope>
    <source>
        <strain evidence="9 10">LEGN</strain>
    </source>
</reference>
<gene>
    <name evidence="9" type="ORF">EP47_04865</name>
</gene>
<dbReference type="InterPro" id="IPR053927">
    <property type="entry name" value="FlgK_helical"/>
</dbReference>
<dbReference type="SUPFAM" id="SSF64518">
    <property type="entry name" value="Phase 1 flagellin"/>
    <property type="match status" value="1"/>
</dbReference>